<reference evidence="1 2" key="1">
    <citation type="journal article" date="2024" name="J Genomics">
        <title>Draft genome sequencing and assembly of Favolaschia claudopus CIRM-BRFM 2984 isolated from oak limbs.</title>
        <authorList>
            <person name="Navarro D."/>
            <person name="Drula E."/>
            <person name="Chaduli D."/>
            <person name="Cazenave R."/>
            <person name="Ahrendt S."/>
            <person name="Wang J."/>
            <person name="Lipzen A."/>
            <person name="Daum C."/>
            <person name="Barry K."/>
            <person name="Grigoriev I.V."/>
            <person name="Favel A."/>
            <person name="Rosso M.N."/>
            <person name="Martin F."/>
        </authorList>
    </citation>
    <scope>NUCLEOTIDE SEQUENCE [LARGE SCALE GENOMIC DNA]</scope>
    <source>
        <strain evidence="1 2">CIRM-BRFM 2984</strain>
    </source>
</reference>
<organism evidence="1 2">
    <name type="scientific">Favolaschia claudopus</name>
    <dbReference type="NCBI Taxonomy" id="2862362"/>
    <lineage>
        <taxon>Eukaryota</taxon>
        <taxon>Fungi</taxon>
        <taxon>Dikarya</taxon>
        <taxon>Basidiomycota</taxon>
        <taxon>Agaricomycotina</taxon>
        <taxon>Agaricomycetes</taxon>
        <taxon>Agaricomycetidae</taxon>
        <taxon>Agaricales</taxon>
        <taxon>Marasmiineae</taxon>
        <taxon>Mycenaceae</taxon>
        <taxon>Favolaschia</taxon>
    </lineage>
</organism>
<keyword evidence="2" id="KW-1185">Reference proteome</keyword>
<sequence>MPFFPLLWRSLPYHLELRLEWLSFLLATTIGDLPMQDMSSPPSFARPPVHSRSMHRWPPCMNLKLLLSHPQRVSSRTPLKDWILLAYRYVKLALASLLRDRNSRRHGGILAKTNDDSISISAAYNPPPPVLPPALPLDAPLFLISRITDSCVYPSPFLLPPHSDLLPILAASTNTPLHKDAADG</sequence>
<dbReference type="Proteomes" id="UP001362999">
    <property type="component" value="Unassembled WGS sequence"/>
</dbReference>
<name>A0AAW0AV92_9AGAR</name>
<gene>
    <name evidence="1" type="ORF">R3P38DRAFT_3202029</name>
</gene>
<accession>A0AAW0AV92</accession>
<evidence type="ECO:0000313" key="2">
    <source>
        <dbReference type="Proteomes" id="UP001362999"/>
    </source>
</evidence>
<dbReference type="AlphaFoldDB" id="A0AAW0AV92"/>
<protein>
    <submittedName>
        <fullName evidence="1">Uncharacterized protein</fullName>
    </submittedName>
</protein>
<evidence type="ECO:0000313" key="1">
    <source>
        <dbReference type="EMBL" id="KAK7016823.1"/>
    </source>
</evidence>
<comment type="caution">
    <text evidence="1">The sequence shown here is derived from an EMBL/GenBank/DDBJ whole genome shotgun (WGS) entry which is preliminary data.</text>
</comment>
<proteinExistence type="predicted"/>
<dbReference type="EMBL" id="JAWWNJ010000049">
    <property type="protein sequence ID" value="KAK7016823.1"/>
    <property type="molecule type" value="Genomic_DNA"/>
</dbReference>